<dbReference type="FunFam" id="1.20.150.20:FF:000001">
    <property type="entry name" value="ATP synthase subunit alpha"/>
    <property type="match status" value="1"/>
</dbReference>
<dbReference type="CDD" id="cd18113">
    <property type="entry name" value="ATP-synt_F1_alpha_C"/>
    <property type="match status" value="1"/>
</dbReference>
<organism evidence="16 17">
    <name type="scientific">Trichomonascus ciferrii</name>
    <dbReference type="NCBI Taxonomy" id="44093"/>
    <lineage>
        <taxon>Eukaryota</taxon>
        <taxon>Fungi</taxon>
        <taxon>Dikarya</taxon>
        <taxon>Ascomycota</taxon>
        <taxon>Saccharomycotina</taxon>
        <taxon>Dipodascomycetes</taxon>
        <taxon>Dipodascales</taxon>
        <taxon>Trichomonascaceae</taxon>
        <taxon>Trichomonascus</taxon>
        <taxon>Trichomonascus ciferrii complex</taxon>
    </lineage>
</organism>
<evidence type="ECO:0000256" key="5">
    <source>
        <dbReference type="ARBA" id="ARBA00022781"/>
    </source>
</evidence>
<keyword evidence="5 11" id="KW-0375">Hydrogen ion transport</keyword>
<dbReference type="NCBIfam" id="NF009884">
    <property type="entry name" value="PRK13343.1"/>
    <property type="match status" value="1"/>
</dbReference>
<dbReference type="SUPFAM" id="SSF47917">
    <property type="entry name" value="C-terminal domain of alpha and beta subunits of F1 ATP synthase"/>
    <property type="match status" value="1"/>
</dbReference>
<dbReference type="OrthoDB" id="9805536at2759"/>
<dbReference type="Gene3D" id="2.40.30.20">
    <property type="match status" value="1"/>
</dbReference>
<keyword evidence="9 12" id="KW-0139">CF(1)</keyword>
<feature type="domain" description="ATP synthase alpha subunit C-terminal" evidence="14">
    <location>
        <begin position="463"/>
        <end position="588"/>
    </location>
</feature>
<dbReference type="PANTHER" id="PTHR48082:SF2">
    <property type="entry name" value="ATP SYNTHASE SUBUNIT ALPHA, MITOCHONDRIAL"/>
    <property type="match status" value="1"/>
</dbReference>
<keyword evidence="17" id="KW-1185">Reference proteome</keyword>
<evidence type="ECO:0000256" key="8">
    <source>
        <dbReference type="ARBA" id="ARBA00023136"/>
    </source>
</evidence>
<dbReference type="PANTHER" id="PTHR48082">
    <property type="entry name" value="ATP SYNTHASE SUBUNIT ALPHA, MITOCHONDRIAL"/>
    <property type="match status" value="1"/>
</dbReference>
<evidence type="ECO:0000313" key="16">
    <source>
        <dbReference type="EMBL" id="KAA8908541.1"/>
    </source>
</evidence>
<evidence type="ECO:0000256" key="10">
    <source>
        <dbReference type="ARBA" id="ARBA00023310"/>
    </source>
</evidence>
<evidence type="ECO:0000256" key="1">
    <source>
        <dbReference type="ARBA" id="ARBA00004273"/>
    </source>
</evidence>
<dbReference type="GO" id="GO:0005743">
    <property type="term" value="C:mitochondrial inner membrane"/>
    <property type="evidence" value="ECO:0007669"/>
    <property type="project" value="UniProtKB-SubCell"/>
</dbReference>
<dbReference type="InterPro" id="IPR004100">
    <property type="entry name" value="ATPase_F1/V1/A1_a/bsu_N"/>
</dbReference>
<protein>
    <recommendedName>
        <fullName evidence="12">ATP synthase subunit alpha</fullName>
    </recommendedName>
</protein>
<keyword evidence="10 12" id="KW-0066">ATP synthesis</keyword>
<keyword evidence="4 12" id="KW-0547">Nucleotide-binding</keyword>
<dbReference type="GO" id="GO:0045259">
    <property type="term" value="C:proton-transporting ATP synthase complex"/>
    <property type="evidence" value="ECO:0007669"/>
    <property type="project" value="UniProtKB-KW"/>
</dbReference>
<dbReference type="PROSITE" id="PS00152">
    <property type="entry name" value="ATPASE_ALPHA_BETA"/>
    <property type="match status" value="1"/>
</dbReference>
<name>A0A642V4J0_9ASCO</name>
<dbReference type="FunFam" id="3.40.50.300:FF:004039">
    <property type="entry name" value="ATP synthase subunit alpha, mitochondrial"/>
    <property type="match status" value="1"/>
</dbReference>
<dbReference type="GO" id="GO:0005524">
    <property type="term" value="F:ATP binding"/>
    <property type="evidence" value="ECO:0007669"/>
    <property type="project" value="UniProtKB-KW"/>
</dbReference>
<dbReference type="Gene3D" id="3.40.50.300">
    <property type="entry name" value="P-loop containing nucleotide triphosphate hydrolases"/>
    <property type="match status" value="1"/>
</dbReference>
<dbReference type="HAMAP" id="MF_01346">
    <property type="entry name" value="ATP_synth_alpha_bact"/>
    <property type="match status" value="1"/>
</dbReference>
<evidence type="ECO:0000259" key="13">
    <source>
        <dbReference type="Pfam" id="PF00006"/>
    </source>
</evidence>
<dbReference type="InterPro" id="IPR005294">
    <property type="entry name" value="ATP_synth_F1_asu"/>
</dbReference>
<dbReference type="GO" id="GO:0043531">
    <property type="term" value="F:ADP binding"/>
    <property type="evidence" value="ECO:0007669"/>
    <property type="project" value="TreeGrafter"/>
</dbReference>
<dbReference type="Gene3D" id="1.20.150.20">
    <property type="entry name" value="ATP synthase alpha/beta chain, C-terminal domain"/>
    <property type="match status" value="1"/>
</dbReference>
<comment type="function">
    <text evidence="12">Produces ATP from ADP in the presence of a proton gradient across the membrane.</text>
</comment>
<feature type="domain" description="ATPase F1/V1/A1 complex alpha/beta subunit nucleotide-binding" evidence="13">
    <location>
        <begin position="233"/>
        <end position="456"/>
    </location>
</feature>
<dbReference type="VEuPathDB" id="FungiDB:TRICI_004759"/>
<sequence>MFRTALRQSTRRVGAALAARRAVPMVRYAKAAPTEVSSILEERIRGVSNEADLNETGRVLSVGMLAVLNAMLEFHLSSQCSKVSGRPVWTNQRRVSNVPTTNTATHQPIINADANELCSDGIARVFGLNNIQAEELVEFSSGVKGMALNLEAGQVGVVLFGSDRLVKEGETVKRTGSIVDVPVGPELLGRVVDALGNPIDGKGPINTSERRRAQLKAPGILPRRSVYEPMQSGLKSVDALVPVGRGQRELIIGDRQTGKTAVAIDTFLNQRQWNDGSDEKKKLYCVYVAVGQKRSTVAQLAQTLEKAGALKYSIIVAATASEAAPLQYIAPFTGCAMGEWFRDNGKHALIAYDDLSKQAVAYRQMSLLLRRPPGREAFPGDVFYLHSRLLERAAKMNDTHGGGSLTALPVIETQGGDVSAYIPTNVISITDGQIFLETELFYKGIRPAINVGLSVSRVGSAAQVKAMRQVAGSLKLFLAQYREVAAFAQFGSDLDASTKQTLARGERLTQLLTQKQSSPVPAEEQVPVIYAGVNGYLDEIPVDDVIRFESEFLAHLRSNEPGLLETIRTEGQLSKESMEQLKNVTESFSKSFN</sequence>
<dbReference type="Pfam" id="PF00306">
    <property type="entry name" value="ATP-synt_ab_C"/>
    <property type="match status" value="1"/>
</dbReference>
<dbReference type="InterPro" id="IPR023366">
    <property type="entry name" value="ATP_synth_asu-like_sf"/>
</dbReference>
<dbReference type="InterPro" id="IPR038376">
    <property type="entry name" value="ATP_synth_asu_C_sf"/>
</dbReference>
<dbReference type="CDD" id="cd18116">
    <property type="entry name" value="ATP-synt_F1_alpha_N"/>
    <property type="match status" value="1"/>
</dbReference>
<comment type="subcellular location">
    <subcellularLocation>
        <location evidence="1">Mitochondrion inner membrane</location>
    </subcellularLocation>
</comment>
<dbReference type="InterPro" id="IPR000194">
    <property type="entry name" value="ATPase_F1/V1/A1_a/bsu_nucl-bd"/>
</dbReference>
<keyword evidence="7 11" id="KW-0406">Ion transport</keyword>
<evidence type="ECO:0000313" key="17">
    <source>
        <dbReference type="Proteomes" id="UP000761534"/>
    </source>
</evidence>
<dbReference type="GO" id="GO:0046933">
    <property type="term" value="F:proton-transporting ATP synthase activity, rotational mechanism"/>
    <property type="evidence" value="ECO:0007669"/>
    <property type="project" value="InterPro"/>
</dbReference>
<accession>A0A642V4J0</accession>
<dbReference type="InterPro" id="IPR020003">
    <property type="entry name" value="ATPase_a/bsu_AS"/>
</dbReference>
<evidence type="ECO:0000256" key="7">
    <source>
        <dbReference type="ARBA" id="ARBA00023065"/>
    </source>
</evidence>
<dbReference type="CDD" id="cd01132">
    <property type="entry name" value="F1-ATPase_alpha_CD"/>
    <property type="match status" value="1"/>
</dbReference>
<evidence type="ECO:0000256" key="4">
    <source>
        <dbReference type="ARBA" id="ARBA00022741"/>
    </source>
</evidence>
<evidence type="ECO:0000256" key="9">
    <source>
        <dbReference type="ARBA" id="ARBA00023196"/>
    </source>
</evidence>
<dbReference type="SUPFAM" id="SSF52540">
    <property type="entry name" value="P-loop containing nucleoside triphosphate hydrolases"/>
    <property type="match status" value="1"/>
</dbReference>
<evidence type="ECO:0000256" key="2">
    <source>
        <dbReference type="ARBA" id="ARBA00008936"/>
    </source>
</evidence>
<feature type="domain" description="ATPase F1/V1/A1 complex alpha/beta subunit N-terminal" evidence="15">
    <location>
        <begin position="120"/>
        <end position="176"/>
    </location>
</feature>
<dbReference type="SUPFAM" id="SSF50615">
    <property type="entry name" value="N-terminal domain of alpha and beta subunits of F1 ATP synthase"/>
    <property type="match status" value="1"/>
</dbReference>
<evidence type="ECO:0000256" key="3">
    <source>
        <dbReference type="ARBA" id="ARBA00022448"/>
    </source>
</evidence>
<dbReference type="AlphaFoldDB" id="A0A642V4J0"/>
<gene>
    <name evidence="16" type="ORF">TRICI_004759</name>
</gene>
<evidence type="ECO:0000259" key="14">
    <source>
        <dbReference type="Pfam" id="PF00306"/>
    </source>
</evidence>
<dbReference type="InterPro" id="IPR000793">
    <property type="entry name" value="ATP_synth_asu_C"/>
</dbReference>
<evidence type="ECO:0000256" key="11">
    <source>
        <dbReference type="RuleBase" id="RU000339"/>
    </source>
</evidence>
<keyword evidence="8" id="KW-0472">Membrane</keyword>
<dbReference type="InterPro" id="IPR027417">
    <property type="entry name" value="P-loop_NTPase"/>
</dbReference>
<dbReference type="NCBIfam" id="TIGR00962">
    <property type="entry name" value="atpA"/>
    <property type="match status" value="1"/>
</dbReference>
<proteinExistence type="inferred from homology"/>
<dbReference type="InterPro" id="IPR033732">
    <property type="entry name" value="ATP_synth_F1_a_nt-bd_dom"/>
</dbReference>
<evidence type="ECO:0000256" key="6">
    <source>
        <dbReference type="ARBA" id="ARBA00022840"/>
    </source>
</evidence>
<keyword evidence="6 12" id="KW-0067">ATP-binding</keyword>
<dbReference type="Proteomes" id="UP000761534">
    <property type="component" value="Unassembled WGS sequence"/>
</dbReference>
<dbReference type="EMBL" id="SWFS01000361">
    <property type="protein sequence ID" value="KAA8908541.1"/>
    <property type="molecule type" value="Genomic_DNA"/>
</dbReference>
<comment type="caution">
    <text evidence="16">The sequence shown here is derived from an EMBL/GenBank/DDBJ whole genome shotgun (WGS) entry which is preliminary data.</text>
</comment>
<evidence type="ECO:0000256" key="12">
    <source>
        <dbReference type="RuleBase" id="RU003551"/>
    </source>
</evidence>
<evidence type="ECO:0000259" key="15">
    <source>
        <dbReference type="Pfam" id="PF02874"/>
    </source>
</evidence>
<dbReference type="Pfam" id="PF02874">
    <property type="entry name" value="ATP-synt_ab_N"/>
    <property type="match status" value="1"/>
</dbReference>
<keyword evidence="3 11" id="KW-0813">Transport</keyword>
<dbReference type="InterPro" id="IPR036121">
    <property type="entry name" value="ATPase_F1/V1/A1_a/bsu_N_sf"/>
</dbReference>
<reference evidence="16" key="1">
    <citation type="journal article" date="2019" name="G3 (Bethesda)">
        <title>Genome Assemblies of Two Rare Opportunistic Yeast Pathogens: Diutina rugosa (syn. Candida rugosa) and Trichomonascus ciferrii (syn. Candida ciferrii).</title>
        <authorList>
            <person name="Mixao V."/>
            <person name="Saus E."/>
            <person name="Hansen A.P."/>
            <person name="Lass-Florl C."/>
            <person name="Gabaldon T."/>
        </authorList>
    </citation>
    <scope>NUCLEOTIDE SEQUENCE</scope>
    <source>
        <strain evidence="16">CBS 4856</strain>
    </source>
</reference>
<comment type="similarity">
    <text evidence="2 11">Belongs to the ATPase alpha/beta chains family.</text>
</comment>
<dbReference type="Pfam" id="PF00006">
    <property type="entry name" value="ATP-synt_ab"/>
    <property type="match status" value="1"/>
</dbReference>